<dbReference type="Proteomes" id="UP000631114">
    <property type="component" value="Unassembled WGS sequence"/>
</dbReference>
<dbReference type="OrthoDB" id="192326at2759"/>
<evidence type="ECO:0000313" key="1">
    <source>
        <dbReference type="EMBL" id="KAF9617701.1"/>
    </source>
</evidence>
<dbReference type="PANTHER" id="PTHR34214">
    <property type="match status" value="1"/>
</dbReference>
<keyword evidence="2" id="KW-1185">Reference proteome</keyword>
<name>A0A835IH46_9MAGN</name>
<dbReference type="InterPro" id="IPR009631">
    <property type="entry name" value="CGLD27-like"/>
</dbReference>
<organism evidence="1 2">
    <name type="scientific">Coptis chinensis</name>
    <dbReference type="NCBI Taxonomy" id="261450"/>
    <lineage>
        <taxon>Eukaryota</taxon>
        <taxon>Viridiplantae</taxon>
        <taxon>Streptophyta</taxon>
        <taxon>Embryophyta</taxon>
        <taxon>Tracheophyta</taxon>
        <taxon>Spermatophyta</taxon>
        <taxon>Magnoliopsida</taxon>
        <taxon>Ranunculales</taxon>
        <taxon>Ranunculaceae</taxon>
        <taxon>Coptidoideae</taxon>
        <taxon>Coptis</taxon>
    </lineage>
</organism>
<comment type="caution">
    <text evidence="1">The sequence shown here is derived from an EMBL/GenBank/DDBJ whole genome shotgun (WGS) entry which is preliminary data.</text>
</comment>
<proteinExistence type="predicted"/>
<dbReference type="AlphaFoldDB" id="A0A835IH46"/>
<dbReference type="PANTHER" id="PTHR34214:SF1">
    <property type="entry name" value="DUF1230 FAMILY PROTEIN"/>
    <property type="match status" value="1"/>
</dbReference>
<evidence type="ECO:0000313" key="2">
    <source>
        <dbReference type="Proteomes" id="UP000631114"/>
    </source>
</evidence>
<accession>A0A835IH46</accession>
<dbReference type="Pfam" id="PF06799">
    <property type="entry name" value="CGLD27-like"/>
    <property type="match status" value="1"/>
</dbReference>
<gene>
    <name evidence="1" type="ORF">IFM89_038201</name>
</gene>
<protein>
    <submittedName>
        <fullName evidence="1">Uncharacterized protein</fullName>
    </submittedName>
</protein>
<dbReference type="EMBL" id="JADFTS010000003">
    <property type="protein sequence ID" value="KAF9617701.1"/>
    <property type="molecule type" value="Genomic_DNA"/>
</dbReference>
<sequence>MYLGWAYVGNRLLSATVEYEETGWYDGQVWIKSAQVLARDRLLGSYSIKVNTSRTGDVLTTVCIFLLVNIEGSQKVSYFSSQEPGGRSVVGVYKDDSARLFEPDDFCGEPSPQ</sequence>
<reference evidence="1 2" key="1">
    <citation type="submission" date="2020-10" db="EMBL/GenBank/DDBJ databases">
        <title>The Coptis chinensis genome and diversification of protoberbering-type alkaloids.</title>
        <authorList>
            <person name="Wang B."/>
            <person name="Shu S."/>
            <person name="Song C."/>
            <person name="Liu Y."/>
        </authorList>
    </citation>
    <scope>NUCLEOTIDE SEQUENCE [LARGE SCALE GENOMIC DNA]</scope>
    <source>
        <strain evidence="1">HL-2020</strain>
        <tissue evidence="1">Leaf</tissue>
    </source>
</reference>